<organism evidence="2 3">
    <name type="scientific">Xylaria multiplex</name>
    <dbReference type="NCBI Taxonomy" id="323545"/>
    <lineage>
        <taxon>Eukaryota</taxon>
        <taxon>Fungi</taxon>
        <taxon>Dikarya</taxon>
        <taxon>Ascomycota</taxon>
        <taxon>Pezizomycotina</taxon>
        <taxon>Sordariomycetes</taxon>
        <taxon>Xylariomycetidae</taxon>
        <taxon>Xylariales</taxon>
        <taxon>Xylariaceae</taxon>
        <taxon>Xylaria</taxon>
    </lineage>
</organism>
<protein>
    <recommendedName>
        <fullName evidence="4">DUF676 domain-containing protein</fullName>
    </recommendedName>
</protein>
<keyword evidence="3" id="KW-1185">Reference proteome</keyword>
<dbReference type="EMBL" id="WUBL01000324">
    <property type="protein sequence ID" value="KAF2962635.1"/>
    <property type="molecule type" value="Genomic_DNA"/>
</dbReference>
<dbReference type="Gene3D" id="3.40.50.1820">
    <property type="entry name" value="alpha/beta hydrolase"/>
    <property type="match status" value="1"/>
</dbReference>
<evidence type="ECO:0000256" key="1">
    <source>
        <dbReference type="SAM" id="MobiDB-lite"/>
    </source>
</evidence>
<name>A0A7C8MLV7_9PEZI</name>
<sequence>MSSESCDPSSAAGPSAAGRAGPVSHPTSPSQYGLKLLSNQKDGDPVVDIILVGDISIPVQSPWGLGTDFPWPEKIPSVDVFEFCYPVDEVATSNNQANAIEALGKNISWKAICDRARKLKEAVNNPNRFTQIRRASHVILVGYGYGGLLCERVITLSPQNSPASDIIKGLVLFGTPNFSHGLRQWAHIVVKATAKEEVGAVSTGASVKMRDTIAKLFTQGPGRSKDMPNLASLEGYYRRISRFQRQFFDITREPGWEAKIVSCFPESSPSSPEQSLTILPEWSTIPHAFPISVRKPYLKMTTFDGGDEQEYQVLSRLIGEWIKKMVDNQGETPSI</sequence>
<dbReference type="InterPro" id="IPR029058">
    <property type="entry name" value="AB_hydrolase_fold"/>
</dbReference>
<dbReference type="Proteomes" id="UP000481858">
    <property type="component" value="Unassembled WGS sequence"/>
</dbReference>
<evidence type="ECO:0000313" key="2">
    <source>
        <dbReference type="EMBL" id="KAF2962635.1"/>
    </source>
</evidence>
<evidence type="ECO:0008006" key="4">
    <source>
        <dbReference type="Google" id="ProtNLM"/>
    </source>
</evidence>
<reference evidence="2 3" key="1">
    <citation type="submission" date="2019-12" db="EMBL/GenBank/DDBJ databases">
        <title>Draft genome sequence of the ascomycete Xylaria multiplex DSM 110363.</title>
        <authorList>
            <person name="Buettner E."/>
            <person name="Kellner H."/>
        </authorList>
    </citation>
    <scope>NUCLEOTIDE SEQUENCE [LARGE SCALE GENOMIC DNA]</scope>
    <source>
        <strain evidence="2 3">DSM 110363</strain>
    </source>
</reference>
<gene>
    <name evidence="2" type="ORF">GQX73_g10939</name>
</gene>
<proteinExistence type="predicted"/>
<evidence type="ECO:0000313" key="3">
    <source>
        <dbReference type="Proteomes" id="UP000481858"/>
    </source>
</evidence>
<dbReference type="SUPFAM" id="SSF53474">
    <property type="entry name" value="alpha/beta-Hydrolases"/>
    <property type="match status" value="1"/>
</dbReference>
<dbReference type="InParanoid" id="A0A7C8MLV7"/>
<feature type="compositionally biased region" description="Low complexity" evidence="1">
    <location>
        <begin position="8"/>
        <end position="22"/>
    </location>
</feature>
<feature type="region of interest" description="Disordered" evidence="1">
    <location>
        <begin position="1"/>
        <end position="37"/>
    </location>
</feature>
<comment type="caution">
    <text evidence="2">The sequence shown here is derived from an EMBL/GenBank/DDBJ whole genome shotgun (WGS) entry which is preliminary data.</text>
</comment>
<dbReference type="AlphaFoldDB" id="A0A7C8MLV7"/>
<dbReference type="OrthoDB" id="4773470at2759"/>
<accession>A0A7C8MLV7</accession>